<dbReference type="PROSITE" id="PS51891">
    <property type="entry name" value="CENP_V_GFA"/>
    <property type="match status" value="1"/>
</dbReference>
<gene>
    <name evidence="5" type="ORF">AUC69_14375</name>
</gene>
<name>A0A1E3VSG0_9HYPH</name>
<evidence type="ECO:0000256" key="2">
    <source>
        <dbReference type="ARBA" id="ARBA00022723"/>
    </source>
</evidence>
<dbReference type="Gene3D" id="2.170.150.70">
    <property type="match status" value="1"/>
</dbReference>
<comment type="similarity">
    <text evidence="1">Belongs to the Gfa family.</text>
</comment>
<comment type="caution">
    <text evidence="5">The sequence shown here is derived from an EMBL/GenBank/DDBJ whole genome shotgun (WGS) entry which is preliminary data.</text>
</comment>
<sequence>MTDKHTGGCHCGRVRYEVEADIKEVNACNCSLCQKRGYLLVFVPRSQFTLLSGENDQTDYQFYRKVIHHLFCSTCGVSSFATGEGKSGQMVAINARCLDDIDLGALTIKPVDGKSF</sequence>
<proteinExistence type="inferred from homology"/>
<dbReference type="GO" id="GO:0016846">
    <property type="term" value="F:carbon-sulfur lyase activity"/>
    <property type="evidence" value="ECO:0007669"/>
    <property type="project" value="InterPro"/>
</dbReference>
<feature type="domain" description="CENP-V/GFA" evidence="4">
    <location>
        <begin position="5"/>
        <end position="116"/>
    </location>
</feature>
<dbReference type="PANTHER" id="PTHR28620:SF1">
    <property type="entry name" value="CENP-V_GFA DOMAIN-CONTAINING PROTEIN"/>
    <property type="match status" value="1"/>
</dbReference>
<dbReference type="SUPFAM" id="SSF51316">
    <property type="entry name" value="Mss4-like"/>
    <property type="match status" value="1"/>
</dbReference>
<evidence type="ECO:0000313" key="5">
    <source>
        <dbReference type="EMBL" id="ODR96465.1"/>
    </source>
</evidence>
<dbReference type="GO" id="GO:0046872">
    <property type="term" value="F:metal ion binding"/>
    <property type="evidence" value="ECO:0007669"/>
    <property type="project" value="UniProtKB-KW"/>
</dbReference>
<accession>A0A1E3VSG0</accession>
<dbReference type="EMBL" id="LPWF01000029">
    <property type="protein sequence ID" value="ODR96465.1"/>
    <property type="molecule type" value="Genomic_DNA"/>
</dbReference>
<dbReference type="Pfam" id="PF04828">
    <property type="entry name" value="GFA"/>
    <property type="match status" value="1"/>
</dbReference>
<dbReference type="InterPro" id="IPR006913">
    <property type="entry name" value="CENP-V/GFA"/>
</dbReference>
<dbReference type="RefSeq" id="WP_069442394.1">
    <property type="nucleotide sequence ID" value="NZ_LPWF01000029.1"/>
</dbReference>
<organism evidence="5 6">
    <name type="scientific">Methyloceanibacter superfactus</name>
    <dbReference type="NCBI Taxonomy" id="1774969"/>
    <lineage>
        <taxon>Bacteria</taxon>
        <taxon>Pseudomonadati</taxon>
        <taxon>Pseudomonadota</taxon>
        <taxon>Alphaproteobacteria</taxon>
        <taxon>Hyphomicrobiales</taxon>
        <taxon>Hyphomicrobiaceae</taxon>
        <taxon>Methyloceanibacter</taxon>
    </lineage>
</organism>
<evidence type="ECO:0000313" key="6">
    <source>
        <dbReference type="Proteomes" id="UP000094472"/>
    </source>
</evidence>
<dbReference type="InterPro" id="IPR052355">
    <property type="entry name" value="CENP-V-like"/>
</dbReference>
<evidence type="ECO:0000259" key="4">
    <source>
        <dbReference type="PROSITE" id="PS51891"/>
    </source>
</evidence>
<keyword evidence="2" id="KW-0479">Metal-binding</keyword>
<evidence type="ECO:0000256" key="3">
    <source>
        <dbReference type="ARBA" id="ARBA00022833"/>
    </source>
</evidence>
<dbReference type="PANTHER" id="PTHR28620">
    <property type="entry name" value="CENTROMERE PROTEIN V"/>
    <property type="match status" value="1"/>
</dbReference>
<protein>
    <submittedName>
        <fullName evidence="5">Aldehyde-activating protein</fullName>
    </submittedName>
</protein>
<dbReference type="Proteomes" id="UP000094472">
    <property type="component" value="Unassembled WGS sequence"/>
</dbReference>
<keyword evidence="6" id="KW-1185">Reference proteome</keyword>
<dbReference type="AlphaFoldDB" id="A0A1E3VSG0"/>
<reference evidence="5 6" key="1">
    <citation type="journal article" date="2016" name="Environ. Microbiol.">
        <title>New Methyloceanibacter diversity from North Sea sediments includes methanotroph containing solely the soluble methane monooxygenase.</title>
        <authorList>
            <person name="Vekeman B."/>
            <person name="Kerckhof F.M."/>
            <person name="Cremers G."/>
            <person name="de Vos P."/>
            <person name="Vandamme P."/>
            <person name="Boon N."/>
            <person name="Op den Camp H.J."/>
            <person name="Heylen K."/>
        </authorList>
    </citation>
    <scope>NUCLEOTIDE SEQUENCE [LARGE SCALE GENOMIC DNA]</scope>
    <source>
        <strain evidence="5 6">R-67175</strain>
    </source>
</reference>
<dbReference type="STRING" id="1774969.AUC69_14375"/>
<dbReference type="OrthoDB" id="9805575at2"/>
<evidence type="ECO:0000256" key="1">
    <source>
        <dbReference type="ARBA" id="ARBA00005495"/>
    </source>
</evidence>
<keyword evidence="3" id="KW-0862">Zinc</keyword>
<dbReference type="InterPro" id="IPR011057">
    <property type="entry name" value="Mss4-like_sf"/>
</dbReference>